<feature type="region of interest" description="Disordered" evidence="1">
    <location>
        <begin position="80"/>
        <end position="108"/>
    </location>
</feature>
<feature type="compositionally biased region" description="Low complexity" evidence="1">
    <location>
        <begin position="88"/>
        <end position="99"/>
    </location>
</feature>
<dbReference type="AlphaFoldDB" id="A0A8J6BAF5"/>
<dbReference type="EMBL" id="WNTK01025173">
    <property type="protein sequence ID" value="KAG9461269.1"/>
    <property type="molecule type" value="Genomic_DNA"/>
</dbReference>
<sequence length="108" mass="11756">MIFCSLRAFSGRRGRTRSSCAGTCCAKPNHEKRSTTPTWPFGCHQQDLEENLPGSTIHRIRPPGAPARPHVTTRPLVGYQATPGVTCHSPRPASRNSRPAARHHPAPG</sequence>
<comment type="caution">
    <text evidence="2">The sequence shown here is derived from an EMBL/GenBank/DDBJ whole genome shotgun (WGS) entry which is preliminary data.</text>
</comment>
<evidence type="ECO:0000313" key="3">
    <source>
        <dbReference type="Proteomes" id="UP000770717"/>
    </source>
</evidence>
<keyword evidence="3" id="KW-1185">Reference proteome</keyword>
<name>A0A8J6BAF5_ELECQ</name>
<evidence type="ECO:0000313" key="2">
    <source>
        <dbReference type="EMBL" id="KAG9461269.1"/>
    </source>
</evidence>
<protein>
    <submittedName>
        <fullName evidence="2">Uncharacterized protein</fullName>
    </submittedName>
</protein>
<dbReference type="Proteomes" id="UP000770717">
    <property type="component" value="Unassembled WGS sequence"/>
</dbReference>
<evidence type="ECO:0000256" key="1">
    <source>
        <dbReference type="SAM" id="MobiDB-lite"/>
    </source>
</evidence>
<proteinExistence type="predicted"/>
<accession>A0A8J6BAF5</accession>
<gene>
    <name evidence="2" type="ORF">GDO78_017485</name>
</gene>
<organism evidence="2 3">
    <name type="scientific">Eleutherodactylus coqui</name>
    <name type="common">Puerto Rican coqui</name>
    <dbReference type="NCBI Taxonomy" id="57060"/>
    <lineage>
        <taxon>Eukaryota</taxon>
        <taxon>Metazoa</taxon>
        <taxon>Chordata</taxon>
        <taxon>Craniata</taxon>
        <taxon>Vertebrata</taxon>
        <taxon>Euteleostomi</taxon>
        <taxon>Amphibia</taxon>
        <taxon>Batrachia</taxon>
        <taxon>Anura</taxon>
        <taxon>Neobatrachia</taxon>
        <taxon>Hyloidea</taxon>
        <taxon>Eleutherodactylidae</taxon>
        <taxon>Eleutherodactylinae</taxon>
        <taxon>Eleutherodactylus</taxon>
        <taxon>Eleutherodactylus</taxon>
    </lineage>
</organism>
<reference evidence="2" key="1">
    <citation type="thesis" date="2020" institute="ProQuest LLC" country="789 East Eisenhower Parkway, Ann Arbor, MI, USA">
        <title>Comparative Genomics and Chromosome Evolution.</title>
        <authorList>
            <person name="Mudd A.B."/>
        </authorList>
    </citation>
    <scope>NUCLEOTIDE SEQUENCE</scope>
    <source>
        <strain evidence="2">HN-11 Male</strain>
        <tissue evidence="2">Kidney and liver</tissue>
    </source>
</reference>